<organism evidence="2 3">
    <name type="scientific">Umezawaea tangerina</name>
    <dbReference type="NCBI Taxonomy" id="84725"/>
    <lineage>
        <taxon>Bacteria</taxon>
        <taxon>Bacillati</taxon>
        <taxon>Actinomycetota</taxon>
        <taxon>Actinomycetes</taxon>
        <taxon>Pseudonocardiales</taxon>
        <taxon>Pseudonocardiaceae</taxon>
        <taxon>Umezawaea</taxon>
    </lineage>
</organism>
<proteinExistence type="predicted"/>
<comment type="caution">
    <text evidence="2">The sequence shown here is derived from an EMBL/GenBank/DDBJ whole genome shotgun (WGS) entry which is preliminary data.</text>
</comment>
<evidence type="ECO:0000313" key="2">
    <source>
        <dbReference type="EMBL" id="PRY39583.1"/>
    </source>
</evidence>
<name>A0A2T0T1S9_9PSEU</name>
<reference evidence="2 3" key="1">
    <citation type="submission" date="2018-03" db="EMBL/GenBank/DDBJ databases">
        <title>Genomic Encyclopedia of Archaeal and Bacterial Type Strains, Phase II (KMG-II): from individual species to whole genera.</title>
        <authorList>
            <person name="Goeker M."/>
        </authorList>
    </citation>
    <scope>NUCLEOTIDE SEQUENCE [LARGE SCALE GENOMIC DNA]</scope>
    <source>
        <strain evidence="2 3">DSM 44720</strain>
    </source>
</reference>
<accession>A0A2T0T1S9</accession>
<feature type="transmembrane region" description="Helical" evidence="1">
    <location>
        <begin position="55"/>
        <end position="75"/>
    </location>
</feature>
<feature type="transmembrane region" description="Helical" evidence="1">
    <location>
        <begin position="12"/>
        <end position="34"/>
    </location>
</feature>
<keyword evidence="1" id="KW-0812">Transmembrane</keyword>
<dbReference type="RefSeq" id="WP_106189512.1">
    <property type="nucleotide sequence ID" value="NZ_PVTF01000007.1"/>
</dbReference>
<dbReference type="EMBL" id="PVTF01000007">
    <property type="protein sequence ID" value="PRY39583.1"/>
    <property type="molecule type" value="Genomic_DNA"/>
</dbReference>
<dbReference type="Proteomes" id="UP000239494">
    <property type="component" value="Unassembled WGS sequence"/>
</dbReference>
<gene>
    <name evidence="2" type="ORF">CLV43_107166</name>
</gene>
<keyword evidence="1" id="KW-0472">Membrane</keyword>
<sequence length="77" mass="7896">MDGTTPTQVGSALTWSGLAAVAGLLVFLLACRLAEGGPLRPRDARRIAAWRRAAPWLLAVSAATAAVGLGLLRFAGP</sequence>
<keyword evidence="1" id="KW-1133">Transmembrane helix</keyword>
<evidence type="ECO:0000313" key="3">
    <source>
        <dbReference type="Proteomes" id="UP000239494"/>
    </source>
</evidence>
<protein>
    <submittedName>
        <fullName evidence="2">Uncharacterized protein</fullName>
    </submittedName>
</protein>
<keyword evidence="3" id="KW-1185">Reference proteome</keyword>
<dbReference type="AlphaFoldDB" id="A0A2T0T1S9"/>
<evidence type="ECO:0000256" key="1">
    <source>
        <dbReference type="SAM" id="Phobius"/>
    </source>
</evidence>